<sequence>MRLKGYLHLFDAHTSFKWQFPNFYRKPGLGYQKLAQHRHIDWFDREWTGDCDDRYISSFDGKVSKLVVQAVDDIYDNTTNSTWRRTFVRNMAPFYLRLANWPFNHVDYVRNGGPTGEDWPLIIVKWFFATIAISFVIGTPRPKQVEFRNNGNYDPFLYRYIGYPKVCRNALEIDTPRGHRFGETNPIAERLLRPRYLYFLGQEGQPAMRMNVDQYIAQYRAENTLKYVFVAYTAEQFRMPDDLQALHQIADAAARNAGATAYWVGCSCMPDKETLQDDVYRICDVIRGADSVAIAVARPRNDRGEITTTELMLQQWGRRIWTFPEVLLAPAGRDIRVYTRGTDLTSPLRVPKNQFTVEVWRQDASVARQLVDHYEGNLILSQLELVTLALECLQKRETTQYLPGDHSYALMGLLRIRPKIDPTDSAFQAFARLSLANDSDQLLERLICVLPRTPDQPWHSMDDAYHAKLWDILPQECSISGVGTDDTIILDGCRAANVRWKSFTQVTHIRRLTWRRLAAEYMLRSSGYVFYLSIILMVIFPVIGIPFFIYALIWLGLSPYLLRMLYLGKFLGQQGWLFGFEGYMDIDTIERQIFGGRLGRMRWTPFSSPLSRHHRNEYGECVPDDPCSDPAVRALVEKCKNAQPGDQRIFTLVDTGNMTATLFMAARPPVCFLLAGSEGGMQRAIGCSYDWTTATLYRETVLRMETPVQDKMARCNRVKIGFKRTQAPWGPIGQVGEPHGARRD</sequence>
<dbReference type="AlphaFoldDB" id="A0A6A6IJU6"/>
<accession>A0A6A6IJU6</accession>
<evidence type="ECO:0000313" key="3">
    <source>
        <dbReference type="Proteomes" id="UP000800094"/>
    </source>
</evidence>
<dbReference type="EMBL" id="ML987193">
    <property type="protein sequence ID" value="KAF2250646.1"/>
    <property type="molecule type" value="Genomic_DNA"/>
</dbReference>
<keyword evidence="1" id="KW-1133">Transmembrane helix</keyword>
<dbReference type="Proteomes" id="UP000800094">
    <property type="component" value="Unassembled WGS sequence"/>
</dbReference>
<evidence type="ECO:0000256" key="1">
    <source>
        <dbReference type="SAM" id="Phobius"/>
    </source>
</evidence>
<evidence type="ECO:0008006" key="4">
    <source>
        <dbReference type="Google" id="ProtNLM"/>
    </source>
</evidence>
<organism evidence="2 3">
    <name type="scientific">Trematosphaeria pertusa</name>
    <dbReference type="NCBI Taxonomy" id="390896"/>
    <lineage>
        <taxon>Eukaryota</taxon>
        <taxon>Fungi</taxon>
        <taxon>Dikarya</taxon>
        <taxon>Ascomycota</taxon>
        <taxon>Pezizomycotina</taxon>
        <taxon>Dothideomycetes</taxon>
        <taxon>Pleosporomycetidae</taxon>
        <taxon>Pleosporales</taxon>
        <taxon>Massarineae</taxon>
        <taxon>Trematosphaeriaceae</taxon>
        <taxon>Trematosphaeria</taxon>
    </lineage>
</organism>
<dbReference type="GeneID" id="54576881"/>
<proteinExistence type="predicted"/>
<keyword evidence="1" id="KW-0472">Membrane</keyword>
<gene>
    <name evidence="2" type="ORF">BU26DRAFT_424153</name>
</gene>
<keyword evidence="1" id="KW-0812">Transmembrane</keyword>
<name>A0A6A6IJU6_9PLEO</name>
<dbReference type="RefSeq" id="XP_033685650.1">
    <property type="nucleotide sequence ID" value="XM_033823551.1"/>
</dbReference>
<reference evidence="2" key="1">
    <citation type="journal article" date="2020" name="Stud. Mycol.">
        <title>101 Dothideomycetes genomes: a test case for predicting lifestyles and emergence of pathogens.</title>
        <authorList>
            <person name="Haridas S."/>
            <person name="Albert R."/>
            <person name="Binder M."/>
            <person name="Bloem J."/>
            <person name="Labutti K."/>
            <person name="Salamov A."/>
            <person name="Andreopoulos B."/>
            <person name="Baker S."/>
            <person name="Barry K."/>
            <person name="Bills G."/>
            <person name="Bluhm B."/>
            <person name="Cannon C."/>
            <person name="Castanera R."/>
            <person name="Culley D."/>
            <person name="Daum C."/>
            <person name="Ezra D."/>
            <person name="Gonzalez J."/>
            <person name="Henrissat B."/>
            <person name="Kuo A."/>
            <person name="Liang C."/>
            <person name="Lipzen A."/>
            <person name="Lutzoni F."/>
            <person name="Magnuson J."/>
            <person name="Mondo S."/>
            <person name="Nolan M."/>
            <person name="Ohm R."/>
            <person name="Pangilinan J."/>
            <person name="Park H.-J."/>
            <person name="Ramirez L."/>
            <person name="Alfaro M."/>
            <person name="Sun H."/>
            <person name="Tritt A."/>
            <person name="Yoshinaga Y."/>
            <person name="Zwiers L.-H."/>
            <person name="Turgeon B."/>
            <person name="Goodwin S."/>
            <person name="Spatafora J."/>
            <person name="Crous P."/>
            <person name="Grigoriev I."/>
        </authorList>
    </citation>
    <scope>NUCLEOTIDE SEQUENCE</scope>
    <source>
        <strain evidence="2">CBS 122368</strain>
    </source>
</reference>
<dbReference type="OrthoDB" id="2624308at2759"/>
<evidence type="ECO:0000313" key="2">
    <source>
        <dbReference type="EMBL" id="KAF2250646.1"/>
    </source>
</evidence>
<protein>
    <recommendedName>
        <fullName evidence="4">Heterokaryon incompatibility domain-containing protein</fullName>
    </recommendedName>
</protein>
<keyword evidence="3" id="KW-1185">Reference proteome</keyword>
<feature type="transmembrane region" description="Helical" evidence="1">
    <location>
        <begin position="528"/>
        <end position="557"/>
    </location>
</feature>